<evidence type="ECO:0000256" key="7">
    <source>
        <dbReference type="SAM" id="Phobius"/>
    </source>
</evidence>
<gene>
    <name evidence="9" type="ORF">GF339_01485</name>
</gene>
<evidence type="ECO:0000259" key="8">
    <source>
        <dbReference type="Pfam" id="PF06808"/>
    </source>
</evidence>
<feature type="transmembrane region" description="Helical" evidence="7">
    <location>
        <begin position="303"/>
        <end position="325"/>
    </location>
</feature>
<dbReference type="GO" id="GO:0022857">
    <property type="term" value="F:transmembrane transporter activity"/>
    <property type="evidence" value="ECO:0007669"/>
    <property type="project" value="TreeGrafter"/>
</dbReference>
<keyword evidence="2" id="KW-1003">Cell membrane</keyword>
<keyword evidence="5 7" id="KW-1133">Transmembrane helix</keyword>
<feature type="transmembrane region" description="Helical" evidence="7">
    <location>
        <begin position="357"/>
        <end position="383"/>
    </location>
</feature>
<name>A0A9D5JS24_9BACT</name>
<keyword evidence="3" id="KW-0997">Cell inner membrane</keyword>
<proteinExistence type="predicted"/>
<sequence>MIPFIALVFVVTILLGIPIAFSLGISSFVAVIFSDLPMRMIPERMLNSVNSFPLMAIPLFMIAGELMDSSGILSRLIAFAQALVGHIRGGLAQITTLSGMILAGVSGTAVGDASALAATLIPSMKKEYGTDFAAAVVASAANIGPIIPPSAAMIVYAFMTGGAVSVAGLFLAGMVPGILIGVGMMVLSYIIARKRNYPIAHRLSFRELVYRTRKAFLILTMPIIVVGGIVWGVFTATEAAAIAVTYSVLLGFFVTRELTLKAVWRALINGTITASIVILLISLASSVTFVLTIERLPAVLTDFITSITTTPFVFISLVMILLIFVGMVLESNAAYIMLVPILSPVAISYGIDPLRFGFLFVLNLVIGHLTPPVGVVLFVTGGVANLSFERMARAILPFLLLQYAVLILCMLFPDIYMFVPRFFGY</sequence>
<evidence type="ECO:0000256" key="1">
    <source>
        <dbReference type="ARBA" id="ARBA00004429"/>
    </source>
</evidence>
<evidence type="ECO:0000256" key="3">
    <source>
        <dbReference type="ARBA" id="ARBA00022519"/>
    </source>
</evidence>
<evidence type="ECO:0000256" key="4">
    <source>
        <dbReference type="ARBA" id="ARBA00022692"/>
    </source>
</evidence>
<dbReference type="EMBL" id="WJJP01000042">
    <property type="protein sequence ID" value="MBD3323222.1"/>
    <property type="molecule type" value="Genomic_DNA"/>
</dbReference>
<feature type="transmembrane region" description="Helical" evidence="7">
    <location>
        <begin position="165"/>
        <end position="192"/>
    </location>
</feature>
<dbReference type="NCBIfam" id="TIGR00786">
    <property type="entry name" value="dctM"/>
    <property type="match status" value="1"/>
</dbReference>
<dbReference type="PIRSF" id="PIRSF006066">
    <property type="entry name" value="HI0050"/>
    <property type="match status" value="1"/>
</dbReference>
<feature type="transmembrane region" description="Helical" evidence="7">
    <location>
        <begin position="267"/>
        <end position="291"/>
    </location>
</feature>
<comment type="caution">
    <text evidence="9">The sequence shown here is derived from an EMBL/GenBank/DDBJ whole genome shotgun (WGS) entry which is preliminary data.</text>
</comment>
<feature type="transmembrane region" description="Helical" evidence="7">
    <location>
        <begin position="395"/>
        <end position="419"/>
    </location>
</feature>
<accession>A0A9D5JS24</accession>
<protein>
    <submittedName>
        <fullName evidence="9">TRAP transporter large permease subunit</fullName>
    </submittedName>
</protein>
<feature type="transmembrane region" description="Helical" evidence="7">
    <location>
        <begin position="332"/>
        <end position="351"/>
    </location>
</feature>
<dbReference type="Proteomes" id="UP000649604">
    <property type="component" value="Unassembled WGS sequence"/>
</dbReference>
<dbReference type="PANTHER" id="PTHR33362">
    <property type="entry name" value="SIALIC ACID TRAP TRANSPORTER PERMEASE PROTEIN SIAT-RELATED"/>
    <property type="match status" value="1"/>
</dbReference>
<comment type="subcellular location">
    <subcellularLocation>
        <location evidence="1">Cell inner membrane</location>
        <topology evidence="1">Multi-pass membrane protein</topology>
    </subcellularLocation>
</comment>
<evidence type="ECO:0000256" key="2">
    <source>
        <dbReference type="ARBA" id="ARBA00022475"/>
    </source>
</evidence>
<evidence type="ECO:0000313" key="9">
    <source>
        <dbReference type="EMBL" id="MBD3323222.1"/>
    </source>
</evidence>
<dbReference type="InterPro" id="IPR004681">
    <property type="entry name" value="TRAP_DctM"/>
</dbReference>
<dbReference type="GO" id="GO:0005886">
    <property type="term" value="C:plasma membrane"/>
    <property type="evidence" value="ECO:0007669"/>
    <property type="project" value="UniProtKB-SubCell"/>
</dbReference>
<reference evidence="9" key="1">
    <citation type="submission" date="2019-11" db="EMBL/GenBank/DDBJ databases">
        <title>Microbial mats filling the niche in hypersaline microbial mats.</title>
        <authorList>
            <person name="Wong H.L."/>
            <person name="Macleod F.I."/>
            <person name="White R.A. III"/>
            <person name="Burns B.P."/>
        </authorList>
    </citation>
    <scope>NUCLEOTIDE SEQUENCE</scope>
    <source>
        <strain evidence="9">Rbin_158</strain>
    </source>
</reference>
<organism evidence="9 10">
    <name type="scientific">candidate division KSB3 bacterium</name>
    <dbReference type="NCBI Taxonomy" id="2044937"/>
    <lineage>
        <taxon>Bacteria</taxon>
        <taxon>candidate division KSB3</taxon>
    </lineage>
</organism>
<dbReference type="Pfam" id="PF06808">
    <property type="entry name" value="DctM"/>
    <property type="match status" value="1"/>
</dbReference>
<feature type="transmembrane region" description="Helical" evidence="7">
    <location>
        <begin position="239"/>
        <end position="255"/>
    </location>
</feature>
<feature type="transmembrane region" description="Helical" evidence="7">
    <location>
        <begin position="6"/>
        <end position="33"/>
    </location>
</feature>
<dbReference type="AlphaFoldDB" id="A0A9D5JS24"/>
<evidence type="ECO:0000256" key="6">
    <source>
        <dbReference type="ARBA" id="ARBA00023136"/>
    </source>
</evidence>
<evidence type="ECO:0000256" key="5">
    <source>
        <dbReference type="ARBA" id="ARBA00022989"/>
    </source>
</evidence>
<feature type="transmembrane region" description="Helical" evidence="7">
    <location>
        <begin position="133"/>
        <end position="159"/>
    </location>
</feature>
<feature type="domain" description="TRAP C4-dicarboxylate transport system permease DctM subunit" evidence="8">
    <location>
        <begin position="8"/>
        <end position="414"/>
    </location>
</feature>
<evidence type="ECO:0000313" key="10">
    <source>
        <dbReference type="Proteomes" id="UP000649604"/>
    </source>
</evidence>
<keyword evidence="4 7" id="KW-0812">Transmembrane</keyword>
<dbReference type="InterPro" id="IPR010656">
    <property type="entry name" value="DctM"/>
</dbReference>
<keyword evidence="6 7" id="KW-0472">Membrane</keyword>
<feature type="transmembrane region" description="Helical" evidence="7">
    <location>
        <begin position="213"/>
        <end position="233"/>
    </location>
</feature>
<feature type="transmembrane region" description="Helical" evidence="7">
    <location>
        <begin position="45"/>
        <end position="64"/>
    </location>
</feature>
<feature type="transmembrane region" description="Helical" evidence="7">
    <location>
        <begin position="100"/>
        <end position="121"/>
    </location>
</feature>